<evidence type="ECO:0000256" key="5">
    <source>
        <dbReference type="ARBA" id="ARBA00023242"/>
    </source>
</evidence>
<feature type="compositionally biased region" description="Acidic residues" evidence="6">
    <location>
        <begin position="529"/>
        <end position="542"/>
    </location>
</feature>
<evidence type="ECO:0000256" key="1">
    <source>
        <dbReference type="ARBA" id="ARBA00004123"/>
    </source>
</evidence>
<feature type="compositionally biased region" description="Basic and acidic residues" evidence="6">
    <location>
        <begin position="936"/>
        <end position="945"/>
    </location>
</feature>
<feature type="compositionally biased region" description="Basic and acidic residues" evidence="6">
    <location>
        <begin position="81"/>
        <end position="99"/>
    </location>
</feature>
<dbReference type="InterPro" id="IPR013087">
    <property type="entry name" value="Znf_C2H2_type"/>
</dbReference>
<feature type="domain" description="Matrin-type" evidence="7">
    <location>
        <begin position="882"/>
        <end position="913"/>
    </location>
</feature>
<protein>
    <recommendedName>
        <fullName evidence="7">Matrin-type domain-containing protein</fullName>
    </recommendedName>
</protein>
<reference evidence="8 9" key="1">
    <citation type="submission" date="2021-07" db="EMBL/GenBank/DDBJ databases">
        <authorList>
            <person name="Imarazene B."/>
            <person name="Zahm M."/>
            <person name="Klopp C."/>
            <person name="Cabau C."/>
            <person name="Beille S."/>
            <person name="Jouanno E."/>
            <person name="Castinel A."/>
            <person name="Lluch J."/>
            <person name="Gil L."/>
            <person name="Kuchtly C."/>
            <person name="Lopez Roques C."/>
            <person name="Donnadieu C."/>
            <person name="Parrinello H."/>
            <person name="Journot L."/>
            <person name="Du K."/>
            <person name="Schartl M."/>
            <person name="Retaux S."/>
            <person name="Guiguen Y."/>
        </authorList>
    </citation>
    <scope>NUCLEOTIDE SEQUENCE [LARGE SCALE GENOMIC DNA]</scope>
    <source>
        <strain evidence="8">Pach_M1</strain>
        <tissue evidence="8">Testis</tissue>
    </source>
</reference>
<evidence type="ECO:0000313" key="8">
    <source>
        <dbReference type="EMBL" id="KAG9281596.1"/>
    </source>
</evidence>
<feature type="region of interest" description="Disordered" evidence="6">
    <location>
        <begin position="193"/>
        <end position="244"/>
    </location>
</feature>
<dbReference type="Proteomes" id="UP000752171">
    <property type="component" value="Unassembled WGS sequence"/>
</dbReference>
<evidence type="ECO:0000256" key="3">
    <source>
        <dbReference type="ARBA" id="ARBA00022771"/>
    </source>
</evidence>
<evidence type="ECO:0000256" key="2">
    <source>
        <dbReference type="ARBA" id="ARBA00022723"/>
    </source>
</evidence>
<feature type="region of interest" description="Disordered" evidence="6">
    <location>
        <begin position="898"/>
        <end position="945"/>
    </location>
</feature>
<feature type="compositionally biased region" description="Basic and acidic residues" evidence="6">
    <location>
        <begin position="109"/>
        <end position="134"/>
    </location>
</feature>
<sequence>MDGGSGDGPAAQSLYAALGLSPEDVEALAQIPESEISVETLPHLIMQLKAKRAEKAAASAITDPATDLTDKAETTPTETEAEPKPADSETTERDKEKRASPPSSSAPRRSSEGHSSNHDHEHHGKGDGYRRTDRPGPAGRRDSRHGKSSRERQTGDGGDAELDDNPTVFPHVCSLCKVKINEAKAWSAHLRGARHTEARKEHSRFSHSEDDSHSSRRSSRSSLPSKRSYSSERNTGDMSSTSDRHFPHYMPFTRVVVAKFPRGCVAVADMLALGKPFGTIVKHLIFPFKGFLEFSSHGEAKDMVNHYHTKPAFIKGHRISLCLSPSVEVIHPPEVYEPGAKRMKAQTVVCFSRLPVGKETEEEVLDIAAMFGDVRQSKFTEDRALIEMVDWRDADIMVKYYHTNPLRIQEKSIKVSLSSLSSLRDSSPDHSSSKKSDSSKSHSSSSRAKNESSSSSKSTSQSSSKDKSKSSTKEPPATEPRLEKEGEEGEKEKEEQKEVEKEEKEVKEGEEVEKTEEEQKDESGPADAEAAEGADVSMEEAELKEGGVGAEGAESKEEKQGEEERAPAEKEENKADKTPEEDMEDAQDDLDDFPENMDDFVTLDELDTYESSEQLEGKVVVVRPIRKEFREASKKAVREALYKMAAPFGKVVNFAISFYRHEALIELETVENAHEMVNFYKNSKKSKLVGRPVSVSISSAFNTIEGPSGRSLFISMLPSFKYSIMSLLRLAQPFGRITAYCSNRMYGTCYIQMEKREGAEKMLHKYSRRPLKFYGSVLKITMCRKGDSLIPWTTADKFERWCETMGIKSHRDGESRGQNGQTSRNSTGEDRHSPVSNCEGVGGDPGREGGDSEEEEKSQSPLGPYQPDNPVGLDYVVPRSGFFCKLCNIFYTDEKRAKSEHCSSLEHYNMLKRKRGEVEEEEEKEEQQQQQTEEPAQEKEQTPDE</sequence>
<comment type="subcellular location">
    <subcellularLocation>
        <location evidence="1">Nucleus</location>
    </subcellularLocation>
</comment>
<organism evidence="8 9">
    <name type="scientific">Astyanax mexicanus</name>
    <name type="common">Blind cave fish</name>
    <name type="synonym">Astyanax fasciatus mexicanus</name>
    <dbReference type="NCBI Taxonomy" id="7994"/>
    <lineage>
        <taxon>Eukaryota</taxon>
        <taxon>Metazoa</taxon>
        <taxon>Chordata</taxon>
        <taxon>Craniata</taxon>
        <taxon>Vertebrata</taxon>
        <taxon>Euteleostomi</taxon>
        <taxon>Actinopterygii</taxon>
        <taxon>Neopterygii</taxon>
        <taxon>Teleostei</taxon>
        <taxon>Ostariophysi</taxon>
        <taxon>Characiformes</taxon>
        <taxon>Characoidei</taxon>
        <taxon>Acestrorhamphidae</taxon>
        <taxon>Acestrorhamphinae</taxon>
        <taxon>Astyanax</taxon>
    </lineage>
</organism>
<feature type="compositionally biased region" description="Low complexity" evidence="6">
    <location>
        <begin position="441"/>
        <end position="463"/>
    </location>
</feature>
<dbReference type="SMART" id="SM00451">
    <property type="entry name" value="ZnF_U1"/>
    <property type="match status" value="2"/>
</dbReference>
<feature type="compositionally biased region" description="Basic and acidic residues" evidence="6">
    <location>
        <begin position="194"/>
        <end position="214"/>
    </location>
</feature>
<dbReference type="SUPFAM" id="SSF54928">
    <property type="entry name" value="RNA-binding domain, RBD"/>
    <property type="match status" value="4"/>
</dbReference>
<dbReference type="OrthoDB" id="10072641at2759"/>
<dbReference type="InterPro" id="IPR036236">
    <property type="entry name" value="Znf_C2H2_sf"/>
</dbReference>
<evidence type="ECO:0000256" key="6">
    <source>
        <dbReference type="SAM" id="MobiDB-lite"/>
    </source>
</evidence>
<keyword evidence="2" id="KW-0479">Metal-binding</keyword>
<dbReference type="InterPro" id="IPR035979">
    <property type="entry name" value="RBD_domain_sf"/>
</dbReference>
<dbReference type="SMART" id="SM00360">
    <property type="entry name" value="RRM"/>
    <property type="match status" value="4"/>
</dbReference>
<name>A0A8T2MJE2_ASTMX</name>
<feature type="compositionally biased region" description="Basic and acidic residues" evidence="6">
    <location>
        <begin position="553"/>
        <end position="580"/>
    </location>
</feature>
<gene>
    <name evidence="8" type="ORF">AMEX_G134</name>
</gene>
<dbReference type="EMBL" id="JAICCE010000001">
    <property type="protein sequence ID" value="KAG9281596.1"/>
    <property type="molecule type" value="Genomic_DNA"/>
</dbReference>
<dbReference type="SUPFAM" id="SSF57667">
    <property type="entry name" value="beta-beta-alpha zinc fingers"/>
    <property type="match status" value="1"/>
</dbReference>
<feature type="compositionally biased region" description="Basic and acidic residues" evidence="6">
    <location>
        <begin position="480"/>
        <end position="509"/>
    </location>
</feature>
<dbReference type="InterPro" id="IPR000690">
    <property type="entry name" value="Matrin/U1-C_Znf_C2H2"/>
</dbReference>
<dbReference type="PANTHER" id="PTHR15592">
    <property type="entry name" value="MATRIN 3/NUCLEAR PROTEIN 220-RELATED"/>
    <property type="match status" value="1"/>
</dbReference>
<feature type="compositionally biased region" description="Acidic residues" evidence="6">
    <location>
        <begin position="581"/>
        <end position="596"/>
    </location>
</feature>
<feature type="compositionally biased region" description="Polar residues" evidence="6">
    <location>
        <begin position="816"/>
        <end position="826"/>
    </location>
</feature>
<feature type="compositionally biased region" description="Acidic residues" evidence="6">
    <location>
        <begin position="510"/>
        <end position="520"/>
    </location>
</feature>
<dbReference type="Pfam" id="PF12874">
    <property type="entry name" value="zf-met"/>
    <property type="match status" value="1"/>
</dbReference>
<dbReference type="AlphaFoldDB" id="A0A8T2MJE2"/>
<evidence type="ECO:0000313" key="9">
    <source>
        <dbReference type="Proteomes" id="UP000752171"/>
    </source>
</evidence>
<feature type="compositionally biased region" description="Low complexity" evidence="6">
    <location>
        <begin position="220"/>
        <end position="233"/>
    </location>
</feature>
<accession>A0A8T2MJE2</accession>
<evidence type="ECO:0000259" key="7">
    <source>
        <dbReference type="PROSITE" id="PS50171"/>
    </source>
</evidence>
<keyword evidence="5" id="KW-0539">Nucleus</keyword>
<feature type="region of interest" description="Disordered" evidence="6">
    <location>
        <begin position="50"/>
        <end position="167"/>
    </location>
</feature>
<keyword evidence="3" id="KW-0863">Zinc-finger</keyword>
<feature type="region of interest" description="Disordered" evidence="6">
    <location>
        <begin position="421"/>
        <end position="596"/>
    </location>
</feature>
<dbReference type="PROSITE" id="PS00028">
    <property type="entry name" value="ZINC_FINGER_C2H2_1"/>
    <property type="match status" value="1"/>
</dbReference>
<dbReference type="GO" id="GO:0005634">
    <property type="term" value="C:nucleus"/>
    <property type="evidence" value="ECO:0007669"/>
    <property type="project" value="UniProtKB-SubCell"/>
</dbReference>
<dbReference type="Gene3D" id="3.30.70.330">
    <property type="match status" value="4"/>
</dbReference>
<dbReference type="InterPro" id="IPR000504">
    <property type="entry name" value="RRM_dom"/>
</dbReference>
<dbReference type="InterPro" id="IPR012677">
    <property type="entry name" value="Nucleotide-bd_a/b_plait_sf"/>
</dbReference>
<proteinExistence type="predicted"/>
<dbReference type="InterPro" id="IPR003604">
    <property type="entry name" value="Matrin/U1-like-C_Znf_C2H2"/>
</dbReference>
<dbReference type="PROSITE" id="PS50171">
    <property type="entry name" value="ZF_MATRIN"/>
    <property type="match status" value="1"/>
</dbReference>
<dbReference type="GO" id="GO:0003723">
    <property type="term" value="F:RNA binding"/>
    <property type="evidence" value="ECO:0007669"/>
    <property type="project" value="InterPro"/>
</dbReference>
<keyword evidence="4" id="KW-0862">Zinc</keyword>
<feature type="compositionally biased region" description="Basic and acidic residues" evidence="6">
    <location>
        <begin position="426"/>
        <end position="440"/>
    </location>
</feature>
<feature type="region of interest" description="Disordered" evidence="6">
    <location>
        <begin position="809"/>
        <end position="871"/>
    </location>
</feature>
<evidence type="ECO:0000256" key="4">
    <source>
        <dbReference type="ARBA" id="ARBA00022833"/>
    </source>
</evidence>
<comment type="caution">
    <text evidence="8">The sequence shown here is derived from an EMBL/GenBank/DDBJ whole genome shotgun (WGS) entry which is preliminary data.</text>
</comment>
<dbReference type="GO" id="GO:0008270">
    <property type="term" value="F:zinc ion binding"/>
    <property type="evidence" value="ECO:0007669"/>
    <property type="project" value="UniProtKB-KW"/>
</dbReference>